<dbReference type="Proteomes" id="UP001431783">
    <property type="component" value="Unassembled WGS sequence"/>
</dbReference>
<dbReference type="GO" id="GO:0010387">
    <property type="term" value="P:COP9 signalosome assembly"/>
    <property type="evidence" value="ECO:0007669"/>
    <property type="project" value="InterPro"/>
</dbReference>
<dbReference type="InterPro" id="IPR033464">
    <property type="entry name" value="CSN8_PSD8_EIF3K"/>
</dbReference>
<accession>A0AAW1UH65</accession>
<dbReference type="AlphaFoldDB" id="A0AAW1UH65"/>
<organism evidence="7 8">
    <name type="scientific">Henosepilachna vigintioctopunctata</name>
    <dbReference type="NCBI Taxonomy" id="420089"/>
    <lineage>
        <taxon>Eukaryota</taxon>
        <taxon>Metazoa</taxon>
        <taxon>Ecdysozoa</taxon>
        <taxon>Arthropoda</taxon>
        <taxon>Hexapoda</taxon>
        <taxon>Insecta</taxon>
        <taxon>Pterygota</taxon>
        <taxon>Neoptera</taxon>
        <taxon>Endopterygota</taxon>
        <taxon>Coleoptera</taxon>
        <taxon>Polyphaga</taxon>
        <taxon>Cucujiformia</taxon>
        <taxon>Coccinelloidea</taxon>
        <taxon>Coccinellidae</taxon>
        <taxon>Epilachninae</taxon>
        <taxon>Epilachnini</taxon>
        <taxon>Henosepilachna</taxon>
    </lineage>
</organism>
<name>A0AAW1UH65_9CUCU</name>
<evidence type="ECO:0000256" key="3">
    <source>
        <dbReference type="ARBA" id="ARBA00022490"/>
    </source>
</evidence>
<dbReference type="PANTHER" id="PTHR13339:SF0">
    <property type="entry name" value="COP9 SIGNALOSOME COMPLEX SUBUNIT 8"/>
    <property type="match status" value="1"/>
</dbReference>
<comment type="caution">
    <text evidence="7">The sequence shown here is derived from an EMBL/GenBank/DDBJ whole genome shotgun (WGS) entry which is preliminary data.</text>
</comment>
<evidence type="ECO:0000256" key="2">
    <source>
        <dbReference type="ARBA" id="ARBA00004496"/>
    </source>
</evidence>
<evidence type="ECO:0000256" key="1">
    <source>
        <dbReference type="ARBA" id="ARBA00004123"/>
    </source>
</evidence>
<comment type="subcellular location">
    <subcellularLocation>
        <location evidence="2">Cytoplasm</location>
    </subcellularLocation>
    <subcellularLocation>
        <location evidence="1">Nucleus</location>
    </subcellularLocation>
</comment>
<proteinExistence type="predicted"/>
<dbReference type="GO" id="GO:0000338">
    <property type="term" value="P:protein deneddylation"/>
    <property type="evidence" value="ECO:0007669"/>
    <property type="project" value="InterPro"/>
</dbReference>
<keyword evidence="4" id="KW-0736">Signalosome</keyword>
<gene>
    <name evidence="7" type="ORF">WA026_006539</name>
</gene>
<reference evidence="7 8" key="1">
    <citation type="submission" date="2023-03" db="EMBL/GenBank/DDBJ databases">
        <title>Genome insight into feeding habits of ladybird beetles.</title>
        <authorList>
            <person name="Li H.-S."/>
            <person name="Huang Y.-H."/>
            <person name="Pang H."/>
        </authorList>
    </citation>
    <scope>NUCLEOTIDE SEQUENCE [LARGE SCALE GENOMIC DNA]</scope>
    <source>
        <strain evidence="7">SYSU_2023b</strain>
        <tissue evidence="7">Whole body</tissue>
    </source>
</reference>
<dbReference type="InterPro" id="IPR033205">
    <property type="entry name" value="COP9_CSN8"/>
</dbReference>
<evidence type="ECO:0000313" key="7">
    <source>
        <dbReference type="EMBL" id="KAK9879470.1"/>
    </source>
</evidence>
<dbReference type="PANTHER" id="PTHR13339">
    <property type="entry name" value="COP9 SIGNALOSOME COMPLEX SUBUNIT 8"/>
    <property type="match status" value="1"/>
</dbReference>
<evidence type="ECO:0000256" key="5">
    <source>
        <dbReference type="ARBA" id="ARBA00023242"/>
    </source>
</evidence>
<protein>
    <recommendedName>
        <fullName evidence="6">CSN8/PSMD8/EIF3K domain-containing protein</fullName>
    </recommendedName>
</protein>
<dbReference type="Gene3D" id="1.25.40.990">
    <property type="match status" value="1"/>
</dbReference>
<dbReference type="EMBL" id="JARQZJ010000062">
    <property type="protein sequence ID" value="KAK9879470.1"/>
    <property type="molecule type" value="Genomic_DNA"/>
</dbReference>
<evidence type="ECO:0000256" key="4">
    <source>
        <dbReference type="ARBA" id="ARBA00022790"/>
    </source>
</evidence>
<keyword evidence="8" id="KW-1185">Reference proteome</keyword>
<dbReference type="Pfam" id="PF10075">
    <property type="entry name" value="CSN8_PSD8_EIF3K"/>
    <property type="match status" value="1"/>
</dbReference>
<evidence type="ECO:0000259" key="6">
    <source>
        <dbReference type="Pfam" id="PF10075"/>
    </source>
</evidence>
<sequence>MDFPDFTQLMVDLEKQELEAPNGGASPQVYEQLLAIYLYNHDLCNAKYLWKRTPAQIKSSNPELSHIWTIGQFMWKKDYPAIYRSLNSVTWSDTVADIMLKVQESVQNRAVELISQAYSSIRLETVCAMTGLSAETCSKACLEKQWQIEADTQIVHPIRSNAESAGQTNSEDQLYKLTDFVSFLEN</sequence>
<dbReference type="GO" id="GO:0008180">
    <property type="term" value="C:COP9 signalosome"/>
    <property type="evidence" value="ECO:0007669"/>
    <property type="project" value="UniProtKB-KW"/>
</dbReference>
<feature type="domain" description="CSN8/PSMD8/EIF3K" evidence="6">
    <location>
        <begin position="27"/>
        <end position="161"/>
    </location>
</feature>
<evidence type="ECO:0000313" key="8">
    <source>
        <dbReference type="Proteomes" id="UP001431783"/>
    </source>
</evidence>
<dbReference type="GO" id="GO:0005737">
    <property type="term" value="C:cytoplasm"/>
    <property type="evidence" value="ECO:0007669"/>
    <property type="project" value="UniProtKB-SubCell"/>
</dbReference>
<keyword evidence="5" id="KW-0539">Nucleus</keyword>
<keyword evidence="3" id="KW-0963">Cytoplasm</keyword>